<reference evidence="2" key="1">
    <citation type="submission" date="2017-07" db="EMBL/GenBank/DDBJ databases">
        <title>Taro Niue Genome Assembly and Annotation.</title>
        <authorList>
            <person name="Atibalentja N."/>
            <person name="Keating K."/>
            <person name="Fields C.J."/>
        </authorList>
    </citation>
    <scope>NUCLEOTIDE SEQUENCE</scope>
    <source>
        <strain evidence="2">Niue_2</strain>
        <tissue evidence="2">Leaf</tissue>
    </source>
</reference>
<organism evidence="2 3">
    <name type="scientific">Colocasia esculenta</name>
    <name type="common">Wild taro</name>
    <name type="synonym">Arum esculentum</name>
    <dbReference type="NCBI Taxonomy" id="4460"/>
    <lineage>
        <taxon>Eukaryota</taxon>
        <taxon>Viridiplantae</taxon>
        <taxon>Streptophyta</taxon>
        <taxon>Embryophyta</taxon>
        <taxon>Tracheophyta</taxon>
        <taxon>Spermatophyta</taxon>
        <taxon>Magnoliopsida</taxon>
        <taxon>Liliopsida</taxon>
        <taxon>Araceae</taxon>
        <taxon>Aroideae</taxon>
        <taxon>Colocasieae</taxon>
        <taxon>Colocasia</taxon>
    </lineage>
</organism>
<comment type="caution">
    <text evidence="2">The sequence shown here is derived from an EMBL/GenBank/DDBJ whole genome shotgun (WGS) entry which is preliminary data.</text>
</comment>
<feature type="compositionally biased region" description="Basic residues" evidence="1">
    <location>
        <begin position="50"/>
        <end position="59"/>
    </location>
</feature>
<feature type="compositionally biased region" description="Polar residues" evidence="1">
    <location>
        <begin position="11"/>
        <end position="29"/>
    </location>
</feature>
<evidence type="ECO:0000256" key="1">
    <source>
        <dbReference type="SAM" id="MobiDB-lite"/>
    </source>
</evidence>
<proteinExistence type="predicted"/>
<evidence type="ECO:0000313" key="3">
    <source>
        <dbReference type="Proteomes" id="UP000652761"/>
    </source>
</evidence>
<keyword evidence="3" id="KW-1185">Reference proteome</keyword>
<dbReference type="AlphaFoldDB" id="A0A843TX54"/>
<feature type="region of interest" description="Disordered" evidence="1">
    <location>
        <begin position="1"/>
        <end position="103"/>
    </location>
</feature>
<dbReference type="EMBL" id="NMUH01000344">
    <property type="protein sequence ID" value="MQL77342.1"/>
    <property type="molecule type" value="Genomic_DNA"/>
</dbReference>
<gene>
    <name evidence="2" type="ORF">Taro_009758</name>
</gene>
<name>A0A843TX54_COLES</name>
<protein>
    <submittedName>
        <fullName evidence="2">Uncharacterized protein</fullName>
    </submittedName>
</protein>
<sequence>MPRPSTKVGPDTTSVEPAESNTMRKQPSACTRRDKEAHGTPEQPSETRVSRHKHQHTRPPRGPPQTSTRSRGHKQKHPGPWTCHEVRELHPKVPPQTAPRNGL</sequence>
<evidence type="ECO:0000313" key="2">
    <source>
        <dbReference type="EMBL" id="MQL77342.1"/>
    </source>
</evidence>
<dbReference type="Proteomes" id="UP000652761">
    <property type="component" value="Unassembled WGS sequence"/>
</dbReference>
<accession>A0A843TX54</accession>